<feature type="transmembrane region" description="Helical" evidence="1">
    <location>
        <begin position="18"/>
        <end position="40"/>
    </location>
</feature>
<dbReference type="HOGENOM" id="CLU_094188_0_0_11"/>
<keyword evidence="3" id="KW-1185">Reference proteome</keyword>
<feature type="transmembrane region" description="Helical" evidence="1">
    <location>
        <begin position="131"/>
        <end position="151"/>
    </location>
</feature>
<sequence>MSVLDLPDPDEWRRSSRFAAAAIVACIGVALAYLGLGAAASTCGDYLTLAVTIGFSAFLILFASAVLLIMLGRTTSRTVSDATGFTVWPDRRTTALILAGSVAAIPSLLVFVVAAPLGAIEFAQTRALQTVWAGAAAVALCTVMYGLLLAWRRGGIGHVKLTPAMIENVDVRSERALEWDDVVDVAAHAESRRAPRAVVLRLRDGSEEIIGMADIYVPGGAGLYWLVRHYWKHPGDREELVDGRAPKRLAEGKFDLST</sequence>
<feature type="transmembrane region" description="Helical" evidence="1">
    <location>
        <begin position="93"/>
        <end position="119"/>
    </location>
</feature>
<dbReference type="STRING" id="350058.Mvan_1064"/>
<dbReference type="KEGG" id="mva:Mvan_1064"/>
<evidence type="ECO:0000256" key="1">
    <source>
        <dbReference type="SAM" id="Phobius"/>
    </source>
</evidence>
<name>A1T402_MYCVP</name>
<feature type="transmembrane region" description="Helical" evidence="1">
    <location>
        <begin position="46"/>
        <end position="72"/>
    </location>
</feature>
<dbReference type="eggNOG" id="ENOG5031VYV">
    <property type="taxonomic scope" value="Bacteria"/>
</dbReference>
<evidence type="ECO:0000313" key="3">
    <source>
        <dbReference type="Proteomes" id="UP000009159"/>
    </source>
</evidence>
<protein>
    <recommendedName>
        <fullName evidence="4">PH domain-containing protein</fullName>
    </recommendedName>
</protein>
<keyword evidence="1" id="KW-0472">Membrane</keyword>
<keyword evidence="1" id="KW-0812">Transmembrane</keyword>
<keyword evidence="1" id="KW-1133">Transmembrane helix</keyword>
<proteinExistence type="predicted"/>
<accession>A1T402</accession>
<evidence type="ECO:0008006" key="4">
    <source>
        <dbReference type="Google" id="ProtNLM"/>
    </source>
</evidence>
<gene>
    <name evidence="2" type="ordered locus">Mvan_1064</name>
</gene>
<reference evidence="2" key="1">
    <citation type="submission" date="2006-12" db="EMBL/GenBank/DDBJ databases">
        <title>Complete sequence of Mycobacterium vanbaalenii PYR-1.</title>
        <authorList>
            <consortium name="US DOE Joint Genome Institute"/>
            <person name="Copeland A."/>
            <person name="Lucas S."/>
            <person name="Lapidus A."/>
            <person name="Barry K."/>
            <person name="Detter J.C."/>
            <person name="Glavina del Rio T."/>
            <person name="Hammon N."/>
            <person name="Israni S."/>
            <person name="Dalin E."/>
            <person name="Tice H."/>
            <person name="Pitluck S."/>
            <person name="Singan V."/>
            <person name="Schmutz J."/>
            <person name="Larimer F."/>
            <person name="Land M."/>
            <person name="Hauser L."/>
            <person name="Kyrpides N."/>
            <person name="Anderson I.J."/>
            <person name="Miller C."/>
            <person name="Richardson P."/>
        </authorList>
    </citation>
    <scope>NUCLEOTIDE SEQUENCE [LARGE SCALE GENOMIC DNA]</scope>
    <source>
        <strain evidence="2">PYR-1</strain>
    </source>
</reference>
<dbReference type="EMBL" id="CP000511">
    <property type="protein sequence ID" value="ABM11902.1"/>
    <property type="molecule type" value="Genomic_DNA"/>
</dbReference>
<dbReference type="Proteomes" id="UP000009159">
    <property type="component" value="Chromosome"/>
</dbReference>
<organism evidence="2 3">
    <name type="scientific">Mycolicibacterium vanbaalenii (strain DSM 7251 / JCM 13017 / BCRC 16820 / KCTC 9966 / NRRL B-24157 / PYR-1)</name>
    <name type="common">Mycobacterium vanbaalenii</name>
    <dbReference type="NCBI Taxonomy" id="350058"/>
    <lineage>
        <taxon>Bacteria</taxon>
        <taxon>Bacillati</taxon>
        <taxon>Actinomycetota</taxon>
        <taxon>Actinomycetes</taxon>
        <taxon>Mycobacteriales</taxon>
        <taxon>Mycobacteriaceae</taxon>
        <taxon>Mycolicibacterium</taxon>
    </lineage>
</organism>
<dbReference type="AlphaFoldDB" id="A1T402"/>
<evidence type="ECO:0000313" key="2">
    <source>
        <dbReference type="EMBL" id="ABM11902.1"/>
    </source>
</evidence>